<dbReference type="AlphaFoldDB" id="A0A2U3QFV9"/>
<organism evidence="2 3">
    <name type="scientific">Candidatus Sulfobium mesophilum</name>
    <dbReference type="NCBI Taxonomy" id="2016548"/>
    <lineage>
        <taxon>Bacteria</taxon>
        <taxon>Pseudomonadati</taxon>
        <taxon>Nitrospirota</taxon>
        <taxon>Nitrospiria</taxon>
        <taxon>Nitrospirales</taxon>
        <taxon>Nitrospiraceae</taxon>
        <taxon>Candidatus Sulfobium</taxon>
    </lineage>
</organism>
<feature type="transmembrane region" description="Helical" evidence="1">
    <location>
        <begin position="21"/>
        <end position="43"/>
    </location>
</feature>
<evidence type="ECO:0000313" key="2">
    <source>
        <dbReference type="EMBL" id="SPQ00293.1"/>
    </source>
</evidence>
<keyword evidence="3" id="KW-1185">Reference proteome</keyword>
<accession>A0A2U3QFV9</accession>
<name>A0A2U3QFV9_9BACT</name>
<dbReference type="Proteomes" id="UP000245125">
    <property type="component" value="Unassembled WGS sequence"/>
</dbReference>
<reference evidence="3" key="1">
    <citation type="submission" date="2018-03" db="EMBL/GenBank/DDBJ databases">
        <authorList>
            <person name="Zecchin S."/>
        </authorList>
    </citation>
    <scope>NUCLEOTIDE SEQUENCE [LARGE SCALE GENOMIC DNA]</scope>
</reference>
<gene>
    <name evidence="2" type="ORF">NBG4_20099</name>
</gene>
<protein>
    <submittedName>
        <fullName evidence="2">Uncharacterized protein</fullName>
    </submittedName>
</protein>
<dbReference type="EMBL" id="OUUY01000064">
    <property type="protein sequence ID" value="SPQ00293.1"/>
    <property type="molecule type" value="Genomic_DNA"/>
</dbReference>
<evidence type="ECO:0000256" key="1">
    <source>
        <dbReference type="SAM" id="Phobius"/>
    </source>
</evidence>
<feature type="transmembrane region" description="Helical" evidence="1">
    <location>
        <begin position="49"/>
        <end position="68"/>
    </location>
</feature>
<sequence length="73" mass="8042">MFASLAYFFRKSSGLALAYRAYMRLAALSLTPTLVIGALLNIGRIVVPFWWLTSLPLTAGYLIFAISANRKTA</sequence>
<evidence type="ECO:0000313" key="3">
    <source>
        <dbReference type="Proteomes" id="UP000245125"/>
    </source>
</evidence>
<keyword evidence="1" id="KW-0472">Membrane</keyword>
<keyword evidence="1" id="KW-0812">Transmembrane</keyword>
<keyword evidence="1" id="KW-1133">Transmembrane helix</keyword>
<proteinExistence type="predicted"/>